<keyword evidence="7" id="KW-1185">Reference proteome</keyword>
<dbReference type="GO" id="GO:0008270">
    <property type="term" value="F:zinc ion binding"/>
    <property type="evidence" value="ECO:0007669"/>
    <property type="project" value="UniProtKB-KW"/>
</dbReference>
<organism evidence="6 7">
    <name type="scientific">Brassicogethes aeneus</name>
    <name type="common">Rape pollen beetle</name>
    <name type="synonym">Meligethes aeneus</name>
    <dbReference type="NCBI Taxonomy" id="1431903"/>
    <lineage>
        <taxon>Eukaryota</taxon>
        <taxon>Metazoa</taxon>
        <taxon>Ecdysozoa</taxon>
        <taxon>Arthropoda</taxon>
        <taxon>Hexapoda</taxon>
        <taxon>Insecta</taxon>
        <taxon>Pterygota</taxon>
        <taxon>Neoptera</taxon>
        <taxon>Endopterygota</taxon>
        <taxon>Coleoptera</taxon>
        <taxon>Polyphaga</taxon>
        <taxon>Cucujiformia</taxon>
        <taxon>Nitidulidae</taxon>
        <taxon>Meligethinae</taxon>
        <taxon>Brassicogethes</taxon>
    </lineage>
</organism>
<evidence type="ECO:0000256" key="1">
    <source>
        <dbReference type="ARBA" id="ARBA00022723"/>
    </source>
</evidence>
<feature type="compositionally biased region" description="Basic and acidic residues" evidence="5">
    <location>
        <begin position="229"/>
        <end position="250"/>
    </location>
</feature>
<dbReference type="GO" id="GO:0010468">
    <property type="term" value="P:regulation of gene expression"/>
    <property type="evidence" value="ECO:0007669"/>
    <property type="project" value="TreeGrafter"/>
</dbReference>
<name>A0A9P0AV97_BRAAE</name>
<dbReference type="InterPro" id="IPR013083">
    <property type="entry name" value="Znf_RING/FYVE/PHD"/>
</dbReference>
<sequence length="395" mass="45200">MEDKEGRDGKKRPHEEDPKSSSNEDNKKPKLLNYYRLATESSNNSGSESVHSIQDRETDIVQDTSDTETAPSSSHNDVGIEYDLVSLPEVPPSQSFSSTNSEGKNLGLTLAQLMFNTTIGKKGRTTVFNTCLKCKCWNSNNLYRYCFRCFQERKRSFPPRPKGFKKRKNTNNIEKKAIFPPQRTLPKVDSKLYSDISDEPLKDSDTTDKLYSDINDNMTNDSDIPNRNSDIRPENSDNDNKEPQNSEIDYKLTEQDLKLLETAYEILENNYQVFEGDFQVPDANKSNSVGERKVWGIRFKNTDEDYKVYVAEMADENAKNSDDRNEKFTQTKNSDTDSKFTQTDSDVDLCMFCHSAPKNGIFLHTNMAHMCCCYTCAKKNAQPEEKVPHLQRGCF</sequence>
<reference evidence="6" key="1">
    <citation type="submission" date="2021-12" db="EMBL/GenBank/DDBJ databases">
        <authorList>
            <person name="King R."/>
        </authorList>
    </citation>
    <scope>NUCLEOTIDE SEQUENCE</scope>
</reference>
<evidence type="ECO:0000256" key="4">
    <source>
        <dbReference type="SAM" id="Coils"/>
    </source>
</evidence>
<dbReference type="PANTHER" id="PTHR46858">
    <property type="entry name" value="OS05G0521000 PROTEIN"/>
    <property type="match status" value="1"/>
</dbReference>
<evidence type="ECO:0000256" key="3">
    <source>
        <dbReference type="ARBA" id="ARBA00022833"/>
    </source>
</evidence>
<feature type="compositionally biased region" description="Basic and acidic residues" evidence="5">
    <location>
        <begin position="1"/>
        <end position="28"/>
    </location>
</feature>
<gene>
    <name evidence="6" type="ORF">MELIAE_LOCUS2473</name>
</gene>
<keyword evidence="3" id="KW-0862">Zinc</keyword>
<feature type="region of interest" description="Disordered" evidence="5">
    <location>
        <begin position="196"/>
        <end position="250"/>
    </location>
</feature>
<feature type="region of interest" description="Disordered" evidence="5">
    <location>
        <begin position="1"/>
        <end position="55"/>
    </location>
</feature>
<dbReference type="Proteomes" id="UP001154078">
    <property type="component" value="Chromosome 11"/>
</dbReference>
<evidence type="ECO:0000313" key="7">
    <source>
        <dbReference type="Proteomes" id="UP001154078"/>
    </source>
</evidence>
<evidence type="ECO:0000256" key="5">
    <source>
        <dbReference type="SAM" id="MobiDB-lite"/>
    </source>
</evidence>
<evidence type="ECO:0000313" key="6">
    <source>
        <dbReference type="EMBL" id="CAH0549278.1"/>
    </source>
</evidence>
<dbReference type="GO" id="GO:0043066">
    <property type="term" value="P:negative regulation of apoptotic process"/>
    <property type="evidence" value="ECO:0007669"/>
    <property type="project" value="TreeGrafter"/>
</dbReference>
<dbReference type="EMBL" id="OV121142">
    <property type="protein sequence ID" value="CAH0549278.1"/>
    <property type="molecule type" value="Genomic_DNA"/>
</dbReference>
<dbReference type="GO" id="GO:0061630">
    <property type="term" value="F:ubiquitin protein ligase activity"/>
    <property type="evidence" value="ECO:0007669"/>
    <property type="project" value="TreeGrafter"/>
</dbReference>
<dbReference type="OrthoDB" id="24526at2759"/>
<dbReference type="AlphaFoldDB" id="A0A9P0AV97"/>
<dbReference type="Gene3D" id="3.30.40.10">
    <property type="entry name" value="Zinc/RING finger domain, C3HC4 (zinc finger)"/>
    <property type="match status" value="1"/>
</dbReference>
<dbReference type="PANTHER" id="PTHR46858:SF5">
    <property type="entry name" value="E3 UBIQUITIN-PROTEIN LIGASE APD1-RELATED"/>
    <property type="match status" value="1"/>
</dbReference>
<feature type="compositionally biased region" description="Polar residues" evidence="5">
    <location>
        <begin position="214"/>
        <end position="228"/>
    </location>
</feature>
<dbReference type="GO" id="GO:0016567">
    <property type="term" value="P:protein ubiquitination"/>
    <property type="evidence" value="ECO:0007669"/>
    <property type="project" value="TreeGrafter"/>
</dbReference>
<keyword evidence="4" id="KW-0175">Coiled coil</keyword>
<feature type="coiled-coil region" evidence="4">
    <location>
        <begin position="250"/>
        <end position="277"/>
    </location>
</feature>
<protein>
    <submittedName>
        <fullName evidence="6">Uncharacterized protein</fullName>
    </submittedName>
</protein>
<evidence type="ECO:0000256" key="2">
    <source>
        <dbReference type="ARBA" id="ARBA00022771"/>
    </source>
</evidence>
<feature type="compositionally biased region" description="Low complexity" evidence="5">
    <location>
        <begin position="40"/>
        <end position="49"/>
    </location>
</feature>
<feature type="compositionally biased region" description="Basic and acidic residues" evidence="5">
    <location>
        <begin position="199"/>
        <end position="211"/>
    </location>
</feature>
<accession>A0A9P0AV97</accession>
<keyword evidence="1" id="KW-0479">Metal-binding</keyword>
<feature type="compositionally biased region" description="Basic and acidic residues" evidence="5">
    <location>
        <begin position="317"/>
        <end position="338"/>
    </location>
</feature>
<proteinExistence type="predicted"/>
<feature type="region of interest" description="Disordered" evidence="5">
    <location>
        <begin position="317"/>
        <end position="340"/>
    </location>
</feature>
<keyword evidence="2" id="KW-0863">Zinc-finger</keyword>